<dbReference type="Proteomes" id="UP000094784">
    <property type="component" value="Unassembled WGS sequence"/>
</dbReference>
<evidence type="ECO:0000313" key="2">
    <source>
        <dbReference type="Proteomes" id="UP000094784"/>
    </source>
</evidence>
<dbReference type="InterPro" id="IPR013320">
    <property type="entry name" value="ConA-like_dom_sf"/>
</dbReference>
<comment type="caution">
    <text evidence="1">The sequence shown here is derived from an EMBL/GenBank/DDBJ whole genome shotgun (WGS) entry which is preliminary data.</text>
</comment>
<gene>
    <name evidence="1" type="ORF">BG258_23615</name>
</gene>
<dbReference type="EMBL" id="MECQ01000008">
    <property type="protein sequence ID" value="ODV53293.1"/>
    <property type="molecule type" value="Genomic_DNA"/>
</dbReference>
<accession>A0A1E4QYJ9</accession>
<dbReference type="AlphaFoldDB" id="A0A1E4QYJ9"/>
<dbReference type="Pfam" id="PF13385">
    <property type="entry name" value="Laminin_G_3"/>
    <property type="match status" value="1"/>
</dbReference>
<name>A0A1E4QYJ9_9BACI</name>
<evidence type="ECO:0008006" key="3">
    <source>
        <dbReference type="Google" id="ProtNLM"/>
    </source>
</evidence>
<proteinExistence type="predicted"/>
<sequence>MISYPIQNGTLSFPKTSVLTVDFWIKVLKSSSSSVKLFTGRSTNEEATIELSANNTIGVRTGGNCYGGPGRVQYSNFSLTKGETYHVAVVFGSSTIIYVNGELVSSLGATTSCGKVFGSIGNFFDIVTIQLPKFWNRQLPQSEIKEIFKARSAPAEDSIGLIFWSSFDPSRLIVNEVKMSPLVSSGISYYHKSLLIREKTFVHYNGTYKFITKIDDSIFVVDDLGPSMPSTDFIIENGFEIASILDRKAQVVSGNPKSLLIDDNIFRGTLILNKYSNIKNLEIATK</sequence>
<dbReference type="Gene3D" id="2.60.120.200">
    <property type="match status" value="1"/>
</dbReference>
<evidence type="ECO:0000313" key="1">
    <source>
        <dbReference type="EMBL" id="ODV53293.1"/>
    </source>
</evidence>
<dbReference type="SUPFAM" id="SSF49899">
    <property type="entry name" value="Concanavalin A-like lectins/glucanases"/>
    <property type="match status" value="1"/>
</dbReference>
<protein>
    <recommendedName>
        <fullName evidence="3">Concanavalin A-like lectin/glucanases superfamily protein</fullName>
    </recommendedName>
</protein>
<organism evidence="1 2">
    <name type="scientific">Lysinibacillus fusiformis</name>
    <dbReference type="NCBI Taxonomy" id="28031"/>
    <lineage>
        <taxon>Bacteria</taxon>
        <taxon>Bacillati</taxon>
        <taxon>Bacillota</taxon>
        <taxon>Bacilli</taxon>
        <taxon>Bacillales</taxon>
        <taxon>Bacillaceae</taxon>
        <taxon>Lysinibacillus</taxon>
    </lineage>
</organism>
<reference evidence="1 2" key="1">
    <citation type="submission" date="2016-09" db="EMBL/GenBank/DDBJ databases">
        <title>Draft genome sequence of the soil isolate, Lysinibacillus fusiformis M5, a potential hypoxanthine producer.</title>
        <authorList>
            <person name="Gallegos-Monterrosa R."/>
            <person name="Maroti G."/>
            <person name="Balint B."/>
            <person name="Kovacs A.T."/>
        </authorList>
    </citation>
    <scope>NUCLEOTIDE SEQUENCE [LARGE SCALE GENOMIC DNA]</scope>
    <source>
        <strain evidence="1 2">M5</strain>
    </source>
</reference>
<dbReference type="RefSeq" id="WP_069483534.1">
    <property type="nucleotide sequence ID" value="NZ_KV766183.1"/>
</dbReference>